<dbReference type="InterPro" id="IPR038063">
    <property type="entry name" value="Transpep_catalytic_dom"/>
</dbReference>
<evidence type="ECO:0000256" key="6">
    <source>
        <dbReference type="ARBA" id="ARBA00023316"/>
    </source>
</evidence>
<dbReference type="GO" id="GO:0009252">
    <property type="term" value="P:peptidoglycan biosynthetic process"/>
    <property type="evidence" value="ECO:0007669"/>
    <property type="project" value="UniProtKB-UniPathway"/>
</dbReference>
<dbReference type="AlphaFoldDB" id="A0A2G4YP38"/>
<dbReference type="PANTHER" id="PTHR38589">
    <property type="entry name" value="BLR0621 PROTEIN"/>
    <property type="match status" value="1"/>
</dbReference>
<evidence type="ECO:0000256" key="5">
    <source>
        <dbReference type="ARBA" id="ARBA00022984"/>
    </source>
</evidence>
<evidence type="ECO:0000313" key="9">
    <source>
        <dbReference type="EMBL" id="PHZ84089.1"/>
    </source>
</evidence>
<gene>
    <name evidence="9" type="ORF">CRD36_12875</name>
</gene>
<dbReference type="GO" id="GO:0016740">
    <property type="term" value="F:transferase activity"/>
    <property type="evidence" value="ECO:0007669"/>
    <property type="project" value="UniProtKB-KW"/>
</dbReference>
<evidence type="ECO:0000256" key="1">
    <source>
        <dbReference type="ARBA" id="ARBA00004752"/>
    </source>
</evidence>
<evidence type="ECO:0000256" key="2">
    <source>
        <dbReference type="ARBA" id="ARBA00005992"/>
    </source>
</evidence>
<dbReference type="GO" id="GO:0004180">
    <property type="term" value="F:carboxypeptidase activity"/>
    <property type="evidence" value="ECO:0007669"/>
    <property type="project" value="UniProtKB-ARBA"/>
</dbReference>
<dbReference type="InterPro" id="IPR005490">
    <property type="entry name" value="LD_TPept_cat_dom"/>
</dbReference>
<keyword evidence="6 7" id="KW-0961">Cell wall biogenesis/degradation</keyword>
<evidence type="ECO:0000259" key="8">
    <source>
        <dbReference type="PROSITE" id="PS52029"/>
    </source>
</evidence>
<dbReference type="RefSeq" id="WP_099473912.1">
    <property type="nucleotide sequence ID" value="NZ_CP041025.1"/>
</dbReference>
<sequence>MTEDRTVAHLDTKIIVIPADDNPARGTLKIGDRTFPCALGKQGITRIKQEGDMKTPEGEFPLRSVFYRYDKLSKPIYSRMPMLALMEEDGWCDDPEDEAYNTQVMLPYHASAERLWREDDVYDVIVVLGHNDDPVEQGKGSAIFLHVAREDEGGTLKGTEGCIAVAKEDLLEILPILSPETTLKVVTH</sequence>
<dbReference type="EMBL" id="PDEM01000025">
    <property type="protein sequence ID" value="PHZ84089.1"/>
    <property type="molecule type" value="Genomic_DNA"/>
</dbReference>
<feature type="domain" description="L,D-TPase catalytic" evidence="8">
    <location>
        <begin position="4"/>
        <end position="186"/>
    </location>
</feature>
<feature type="active site" description="Nucleophile" evidence="7">
    <location>
        <position position="162"/>
    </location>
</feature>
<dbReference type="SUPFAM" id="SSF141523">
    <property type="entry name" value="L,D-transpeptidase catalytic domain-like"/>
    <property type="match status" value="1"/>
</dbReference>
<dbReference type="Proteomes" id="UP000229730">
    <property type="component" value="Unassembled WGS sequence"/>
</dbReference>
<evidence type="ECO:0000256" key="4">
    <source>
        <dbReference type="ARBA" id="ARBA00022960"/>
    </source>
</evidence>
<comment type="similarity">
    <text evidence="2">Belongs to the YkuD family.</text>
</comment>
<dbReference type="UniPathway" id="UPA00219"/>
<feature type="active site" description="Proton donor/acceptor" evidence="7">
    <location>
        <position position="146"/>
    </location>
</feature>
<reference evidence="9 10" key="1">
    <citation type="submission" date="2017-10" db="EMBL/GenBank/DDBJ databases">
        <title>Frigbacter circumglobatus gen. nov. sp. nov., isolated from sediment cultured in situ.</title>
        <authorList>
            <person name="Zhao Z."/>
        </authorList>
    </citation>
    <scope>NUCLEOTIDE SEQUENCE [LARGE SCALE GENOMIC DNA]</scope>
    <source>
        <strain evidence="9 10">ZYL</strain>
    </source>
</reference>
<evidence type="ECO:0000313" key="10">
    <source>
        <dbReference type="Proteomes" id="UP000229730"/>
    </source>
</evidence>
<protein>
    <recommendedName>
        <fullName evidence="8">L,D-TPase catalytic domain-containing protein</fullName>
    </recommendedName>
</protein>
<keyword evidence="3" id="KW-0808">Transferase</keyword>
<accession>A0A2G4YP38</accession>
<dbReference type="OrthoDB" id="9804204at2"/>
<comment type="pathway">
    <text evidence="1 7">Cell wall biogenesis; peptidoglycan biosynthesis.</text>
</comment>
<dbReference type="InParanoid" id="A0A2G4YP38"/>
<evidence type="ECO:0000256" key="3">
    <source>
        <dbReference type="ARBA" id="ARBA00022679"/>
    </source>
</evidence>
<dbReference type="PROSITE" id="PS52029">
    <property type="entry name" value="LD_TPASE"/>
    <property type="match status" value="1"/>
</dbReference>
<keyword evidence="10" id="KW-1185">Reference proteome</keyword>
<keyword evidence="5 7" id="KW-0573">Peptidoglycan synthesis</keyword>
<dbReference type="PANTHER" id="PTHR38589:SF1">
    <property type="entry name" value="BLR0621 PROTEIN"/>
    <property type="match status" value="1"/>
</dbReference>
<name>A0A2G4YP38_9PROT</name>
<dbReference type="Gene3D" id="2.40.440.10">
    <property type="entry name" value="L,D-transpeptidase catalytic domain-like"/>
    <property type="match status" value="1"/>
</dbReference>
<dbReference type="GO" id="GO:0071555">
    <property type="term" value="P:cell wall organization"/>
    <property type="evidence" value="ECO:0007669"/>
    <property type="project" value="UniProtKB-UniRule"/>
</dbReference>
<evidence type="ECO:0000256" key="7">
    <source>
        <dbReference type="PROSITE-ProRule" id="PRU01373"/>
    </source>
</evidence>
<proteinExistence type="inferred from homology"/>
<organism evidence="9 10">
    <name type="scientific">Paremcibacter congregatus</name>
    <dbReference type="NCBI Taxonomy" id="2043170"/>
    <lineage>
        <taxon>Bacteria</taxon>
        <taxon>Pseudomonadati</taxon>
        <taxon>Pseudomonadota</taxon>
        <taxon>Alphaproteobacteria</taxon>
        <taxon>Emcibacterales</taxon>
        <taxon>Emcibacteraceae</taxon>
        <taxon>Paremcibacter</taxon>
    </lineage>
</organism>
<comment type="caution">
    <text evidence="9">The sequence shown here is derived from an EMBL/GenBank/DDBJ whole genome shotgun (WGS) entry which is preliminary data.</text>
</comment>
<dbReference type="GO" id="GO:0008360">
    <property type="term" value="P:regulation of cell shape"/>
    <property type="evidence" value="ECO:0007669"/>
    <property type="project" value="UniProtKB-UniRule"/>
</dbReference>
<dbReference type="CDD" id="cd16913">
    <property type="entry name" value="YkuD_like"/>
    <property type="match status" value="1"/>
</dbReference>
<keyword evidence="4 7" id="KW-0133">Cell shape</keyword>
<dbReference type="Pfam" id="PF03734">
    <property type="entry name" value="YkuD"/>
    <property type="match status" value="1"/>
</dbReference>